<dbReference type="EC" id="4.2.1.126" evidence="3"/>
<dbReference type="FunFam" id="3.40.50.10490:FF:000014">
    <property type="entry name" value="N-acetylmuramic acid 6-phosphate etherase"/>
    <property type="match status" value="1"/>
</dbReference>
<keyword evidence="1 3" id="KW-0456">Lyase</keyword>
<dbReference type="NCBIfam" id="NF003915">
    <property type="entry name" value="PRK05441.1"/>
    <property type="match status" value="1"/>
</dbReference>
<comment type="caution">
    <text evidence="5">The sequence shown here is derived from an EMBL/GenBank/DDBJ whole genome shotgun (WGS) entry which is preliminary data.</text>
</comment>
<dbReference type="NCBIfam" id="TIGR00274">
    <property type="entry name" value="N-acetylmuramic acid 6-phosphate etherase"/>
    <property type="match status" value="1"/>
</dbReference>
<protein>
    <recommendedName>
        <fullName evidence="3">N-acetylmuramic acid 6-phosphate etherase</fullName>
        <shortName evidence="3">MurNAc-6-P etherase</shortName>
        <ecNumber evidence="3">4.2.1.126</ecNumber>
    </recommendedName>
    <alternativeName>
        <fullName evidence="3">N-acetylmuramic acid 6-phosphate hydrolase</fullName>
    </alternativeName>
    <alternativeName>
        <fullName evidence="3">N-acetylmuramic acid 6-phosphate lyase</fullName>
    </alternativeName>
</protein>
<comment type="catalytic activity">
    <reaction evidence="3">
        <text>N-acetyl-D-muramate 6-phosphate + H2O = N-acetyl-D-glucosamine 6-phosphate + (R)-lactate</text>
        <dbReference type="Rhea" id="RHEA:26410"/>
        <dbReference type="ChEBI" id="CHEBI:15377"/>
        <dbReference type="ChEBI" id="CHEBI:16004"/>
        <dbReference type="ChEBI" id="CHEBI:57513"/>
        <dbReference type="ChEBI" id="CHEBI:58722"/>
        <dbReference type="EC" id="4.2.1.126"/>
    </reaction>
</comment>
<dbReference type="GO" id="GO:0016835">
    <property type="term" value="F:carbon-oxygen lyase activity"/>
    <property type="evidence" value="ECO:0007669"/>
    <property type="project" value="UniProtKB-UniRule"/>
</dbReference>
<dbReference type="AlphaFoldDB" id="A0A6B2FVK7"/>
<dbReference type="InterPro" id="IPR005488">
    <property type="entry name" value="Etherase_MurQ"/>
</dbReference>
<dbReference type="UniPathway" id="UPA00342"/>
<dbReference type="PANTHER" id="PTHR10088:SF4">
    <property type="entry name" value="GLUCOKINASE REGULATORY PROTEIN"/>
    <property type="match status" value="1"/>
</dbReference>
<gene>
    <name evidence="3 5" type="primary">murQ</name>
    <name evidence="5" type="ORF">GWG61_07775</name>
</gene>
<dbReference type="InterPro" id="IPR046348">
    <property type="entry name" value="SIS_dom_sf"/>
</dbReference>
<dbReference type="PANTHER" id="PTHR10088">
    <property type="entry name" value="GLUCOKINASE REGULATORY PROTEIN"/>
    <property type="match status" value="1"/>
</dbReference>
<accession>A0A6B2FVK7</accession>
<comment type="function">
    <text evidence="3">Specifically catalyzes the cleavage of the D-lactyl ether substituent of MurNAc 6-phosphate, producing GlcNAc 6-phosphate and D-lactate.</text>
</comment>
<dbReference type="GO" id="GO:0046348">
    <property type="term" value="P:amino sugar catabolic process"/>
    <property type="evidence" value="ECO:0007669"/>
    <property type="project" value="InterPro"/>
</dbReference>
<dbReference type="GO" id="GO:0097367">
    <property type="term" value="F:carbohydrate derivative binding"/>
    <property type="evidence" value="ECO:0007669"/>
    <property type="project" value="InterPro"/>
</dbReference>
<keyword evidence="2 3" id="KW-0119">Carbohydrate metabolism</keyword>
<dbReference type="Pfam" id="PF22645">
    <property type="entry name" value="GKRP_SIS_N"/>
    <property type="match status" value="1"/>
</dbReference>
<evidence type="ECO:0000256" key="3">
    <source>
        <dbReference type="HAMAP-Rule" id="MF_00068"/>
    </source>
</evidence>
<evidence type="ECO:0000313" key="5">
    <source>
        <dbReference type="EMBL" id="NDJ74374.1"/>
    </source>
</evidence>
<dbReference type="InterPro" id="IPR040190">
    <property type="entry name" value="MURQ/GCKR"/>
</dbReference>
<dbReference type="EMBL" id="JAADJO010000019">
    <property type="protein sequence ID" value="NDJ74374.1"/>
    <property type="molecule type" value="Genomic_DNA"/>
</dbReference>
<dbReference type="NCBIfam" id="NF009222">
    <property type="entry name" value="PRK12570.1"/>
    <property type="match status" value="1"/>
</dbReference>
<dbReference type="PROSITE" id="PS01272">
    <property type="entry name" value="GCKR"/>
    <property type="match status" value="1"/>
</dbReference>
<name>A0A6B2FVK7_9LACO</name>
<dbReference type="GO" id="GO:0009254">
    <property type="term" value="P:peptidoglycan turnover"/>
    <property type="evidence" value="ECO:0007669"/>
    <property type="project" value="TreeGrafter"/>
</dbReference>
<dbReference type="SUPFAM" id="SSF53697">
    <property type="entry name" value="SIS domain"/>
    <property type="match status" value="1"/>
</dbReference>
<dbReference type="RefSeq" id="WP_049160199.1">
    <property type="nucleotide sequence ID" value="NZ_CAZZQF010000001.1"/>
</dbReference>
<feature type="domain" description="SIS" evidence="4">
    <location>
        <begin position="55"/>
        <end position="218"/>
    </location>
</feature>
<dbReference type="Gene3D" id="3.40.50.10490">
    <property type="entry name" value="Glucose-6-phosphate isomerase like protein, domain 1"/>
    <property type="match status" value="2"/>
</dbReference>
<feature type="active site" evidence="3">
    <location>
        <position position="114"/>
    </location>
</feature>
<dbReference type="PROSITE" id="PS51464">
    <property type="entry name" value="SIS"/>
    <property type="match status" value="1"/>
</dbReference>
<dbReference type="Pfam" id="PF20741">
    <property type="entry name" value="GKRP-like_C"/>
    <property type="match status" value="1"/>
</dbReference>
<dbReference type="HAMAP" id="MF_00068">
    <property type="entry name" value="MurQ"/>
    <property type="match status" value="1"/>
</dbReference>
<comment type="pathway">
    <text evidence="3">Amino-sugar metabolism; N-acetylmuramate degradation.</text>
</comment>
<sequence>MEIKNLTTEQRNPATMHIDSMSTIDMVKTINQEDQKVAVAVGTQDDKIARAIDEAAKRYSKGGRLIYIGAGTSGRLGVLDAAELVPTYGIKPERAIGLIAGGKGAMYVAVEGAEDSQDLAKKDLKDLKLNKNDIVLGLAASGRTPYVIGGLDYAKATGALTISIACVKDSKIGHHADIAIEAVVGPEAITGSTRMKAGTAQKMILNMISTGVMIKQGKVYENVMIDVKPTNSKLIDRACRIIHTTTGVSTQKAKDTLKEANNDVGLAIVMLKTNCNLNQAKSLLETKNENVAEVLNK</sequence>
<comment type="miscellaneous">
    <text evidence="3">A lyase-type mechanism (elimination/hydration) is suggested for the cleavage of the lactyl ether bond of MurNAc 6-phosphate, with the formation of an alpha,beta-unsaturated aldehyde intermediate with (E)-stereochemistry, followed by the syn addition of water to give product.</text>
</comment>
<dbReference type="InterPro" id="IPR001347">
    <property type="entry name" value="SIS_dom"/>
</dbReference>
<evidence type="ECO:0000259" key="4">
    <source>
        <dbReference type="PROSITE" id="PS51464"/>
    </source>
</evidence>
<comment type="subunit">
    <text evidence="3">Homodimer.</text>
</comment>
<comment type="similarity">
    <text evidence="3">Belongs to the GCKR-like family. MurNAc-6-P etherase subfamily.</text>
</comment>
<evidence type="ECO:0000256" key="1">
    <source>
        <dbReference type="ARBA" id="ARBA00023239"/>
    </source>
</evidence>
<dbReference type="InterPro" id="IPR005486">
    <property type="entry name" value="Glucokinase_regulatory_CS"/>
</dbReference>
<reference evidence="5" key="1">
    <citation type="submission" date="2020-01" db="EMBL/GenBank/DDBJ databases">
        <title>Vaginal microbiome of pregnant Indian women: Insights into the genome of dominants Lactobacillus species.</title>
        <authorList>
            <person name="Das B."/>
            <person name="Mehta O."/>
            <person name="Ghosh T.S."/>
            <person name="Kothidar A."/>
            <person name="Gowtham M.R."/>
            <person name="Mitra R."/>
            <person name="Kshetrapal P."/>
            <person name="Wadhwa N."/>
            <person name="Thiruvengadam R."/>
            <person name="Nair G.B."/>
            <person name="Bhatnagar S."/>
            <person name="Das B."/>
        </authorList>
    </citation>
    <scope>NUCLEOTIDE SEQUENCE</scope>
    <source>
        <strain evidence="5">Indica</strain>
    </source>
</reference>
<feature type="active site" description="Proton donor" evidence="3">
    <location>
        <position position="83"/>
    </location>
</feature>
<proteinExistence type="inferred from homology"/>
<dbReference type="GO" id="GO:0016803">
    <property type="term" value="F:ether hydrolase activity"/>
    <property type="evidence" value="ECO:0007669"/>
    <property type="project" value="TreeGrafter"/>
</dbReference>
<dbReference type="Gene3D" id="1.10.8.1080">
    <property type="match status" value="1"/>
</dbReference>
<evidence type="ECO:0000256" key="2">
    <source>
        <dbReference type="ARBA" id="ARBA00023277"/>
    </source>
</evidence>
<organism evidence="5">
    <name type="scientific">Lactobacillus paragasseri</name>
    <dbReference type="NCBI Taxonomy" id="2107999"/>
    <lineage>
        <taxon>Bacteria</taxon>
        <taxon>Bacillati</taxon>
        <taxon>Bacillota</taxon>
        <taxon>Bacilli</taxon>
        <taxon>Lactobacillales</taxon>
        <taxon>Lactobacillaceae</taxon>
        <taxon>Lactobacillus</taxon>
    </lineage>
</organism>
<dbReference type="GO" id="GO:0097173">
    <property type="term" value="P:N-acetylmuramic acid catabolic process"/>
    <property type="evidence" value="ECO:0007669"/>
    <property type="project" value="UniProtKB-UniPathway"/>
</dbReference>
<dbReference type="CDD" id="cd05007">
    <property type="entry name" value="SIS_Etherase"/>
    <property type="match status" value="1"/>
</dbReference>